<reference evidence="2" key="1">
    <citation type="journal article" date="2011" name="MBio">
        <title>Novel metabolic attributes of the genus Cyanothece, comprising a group of unicellular nitrogen-fixing Cyanobacteria.</title>
        <authorList>
            <person name="Bandyopadhyay A."/>
            <person name="Elvitigala T."/>
            <person name="Welsh E."/>
            <person name="Stockel J."/>
            <person name="Liberton M."/>
            <person name="Min H."/>
            <person name="Sherman L.A."/>
            <person name="Pakrasi H.B."/>
        </authorList>
    </citation>
    <scope>NUCLEOTIDE SEQUENCE [LARGE SCALE GENOMIC DNA]</scope>
    <source>
        <strain evidence="2">PCC 8801</strain>
    </source>
</reference>
<organism evidence="1 2">
    <name type="scientific">Rippkaea orientalis (strain PCC 8801 / RF-1)</name>
    <name type="common">Cyanothece sp. (strain PCC 8801)</name>
    <dbReference type="NCBI Taxonomy" id="41431"/>
    <lineage>
        <taxon>Bacteria</taxon>
        <taxon>Bacillati</taxon>
        <taxon>Cyanobacteriota</taxon>
        <taxon>Cyanophyceae</taxon>
        <taxon>Oscillatoriophycideae</taxon>
        <taxon>Chroococcales</taxon>
        <taxon>Aphanothecaceae</taxon>
        <taxon>Rippkaea</taxon>
        <taxon>Rippkaea orientalis</taxon>
    </lineage>
</organism>
<proteinExistence type="predicted"/>
<evidence type="ECO:0000313" key="1">
    <source>
        <dbReference type="EMBL" id="ACK67559.1"/>
    </source>
</evidence>
<dbReference type="EMBL" id="CP001287">
    <property type="protein sequence ID" value="ACK67559.1"/>
    <property type="molecule type" value="Genomic_DNA"/>
</dbReference>
<sequence length="145" mass="16288">MLSNITISGKILGRNKSLFPDWNLSLDSTALSPDKKLTLSDLLTYIVKSEVSAFRTRQEQRRLISVLSQEAINEGALRGKIDMGGKDYQQVVDETEAIETALQGFEDGFYYVFIDDQQIESLEQLISLKEDSQLLFLRLVPLVGG</sequence>
<name>B7K1L7_RIPO1</name>
<dbReference type="HOGENOM" id="CLU_149983_0_0_3"/>
<evidence type="ECO:0000313" key="2">
    <source>
        <dbReference type="Proteomes" id="UP000008204"/>
    </source>
</evidence>
<protein>
    <submittedName>
        <fullName evidence="1">Uncharacterized protein</fullName>
    </submittedName>
</protein>
<accession>B7K1L7</accession>
<dbReference type="AlphaFoldDB" id="B7K1L7"/>
<dbReference type="STRING" id="41431.PCC8801_3597"/>
<dbReference type="KEGG" id="cyp:PCC8801_3597"/>
<dbReference type="OrthoDB" id="9808343at2"/>
<keyword evidence="2" id="KW-1185">Reference proteome</keyword>
<dbReference type="RefSeq" id="WP_012596817.1">
    <property type="nucleotide sequence ID" value="NC_011726.1"/>
</dbReference>
<dbReference type="Proteomes" id="UP000008204">
    <property type="component" value="Chromosome"/>
</dbReference>
<gene>
    <name evidence="1" type="ordered locus">PCC8801_3597</name>
</gene>
<dbReference type="eggNOG" id="ENOG5030VVG">
    <property type="taxonomic scope" value="Bacteria"/>
</dbReference>